<dbReference type="GO" id="GO:0016787">
    <property type="term" value="F:hydrolase activity"/>
    <property type="evidence" value="ECO:0007669"/>
    <property type="project" value="UniProtKB-KW"/>
</dbReference>
<dbReference type="GeneID" id="97670006"/>
<dbReference type="PANTHER" id="PTHR43194">
    <property type="entry name" value="HYDROLASE ALPHA/BETA FOLD FAMILY"/>
    <property type="match status" value="1"/>
</dbReference>
<dbReference type="PANTHER" id="PTHR43194:SF5">
    <property type="entry name" value="PIMELOYL-[ACYL-CARRIER PROTEIN] METHYL ESTER ESTERASE"/>
    <property type="match status" value="1"/>
</dbReference>
<dbReference type="InterPro" id="IPR050228">
    <property type="entry name" value="Carboxylesterase_BioH"/>
</dbReference>
<reference evidence="2" key="1">
    <citation type="submission" date="2015-07" db="EMBL/GenBank/DDBJ databases">
        <authorList>
            <person name="Rodrigo-Torres Lidia"/>
            <person name="Arahal R.David."/>
        </authorList>
    </citation>
    <scope>NUCLEOTIDE SEQUENCE [LARGE SCALE GENOMIC DNA]</scope>
    <source>
        <strain evidence="2">CECT 5096</strain>
    </source>
</reference>
<dbReference type="EMBL" id="CXWC01000010">
    <property type="protein sequence ID" value="CTQ70701.1"/>
    <property type="molecule type" value="Genomic_DNA"/>
</dbReference>
<dbReference type="AlphaFoldDB" id="A0A0M7A0J8"/>
<dbReference type="STRING" id="311410.LA5095_01377"/>
<proteinExistence type="predicted"/>
<dbReference type="RefSeq" id="WP_082442640.1">
    <property type="nucleotide sequence ID" value="NZ_CXWA01000001.1"/>
</dbReference>
<accession>A0A0M7A0J8</accession>
<dbReference type="Proteomes" id="UP000049983">
    <property type="component" value="Unassembled WGS sequence"/>
</dbReference>
<evidence type="ECO:0000313" key="1">
    <source>
        <dbReference type="EMBL" id="CTQ70701.1"/>
    </source>
</evidence>
<organism evidence="1 2">
    <name type="scientific">Roseibium album</name>
    <dbReference type="NCBI Taxonomy" id="311410"/>
    <lineage>
        <taxon>Bacteria</taxon>
        <taxon>Pseudomonadati</taxon>
        <taxon>Pseudomonadota</taxon>
        <taxon>Alphaproteobacteria</taxon>
        <taxon>Hyphomicrobiales</taxon>
        <taxon>Stappiaceae</taxon>
        <taxon>Roseibium</taxon>
    </lineage>
</organism>
<dbReference type="SUPFAM" id="SSF53474">
    <property type="entry name" value="alpha/beta-Hydrolases"/>
    <property type="match status" value="1"/>
</dbReference>
<dbReference type="Gene3D" id="3.40.50.1820">
    <property type="entry name" value="alpha/beta hydrolase"/>
    <property type="match status" value="1"/>
</dbReference>
<sequence>MTYSLSDFGSYTVAGRVHEVTVGEPRNIRFTRSASYTYDPKGHFAIEHAYVQYFVPANRNSSPPVVLVHGGGMHGSTWETTPDGRPGWVNHLVGLGYETHVVDNVERGRSGFATGIWEGDPICRSQQEAWTLFRIGPSGGFSTRTPFENGQFPVKSFDAFSRMLVPRWLTTTPLHVAALVAVLKRLGPAIIICHSQGGEIALDAMAEVPDLFAGFIGIEPSTRLSDPELVAPVPTVLFAGDFLDIDHRWQERQQHWSDWVVTNRKHGGRATLIRSGHDLRSGHTHMPMLDHGSEDCLSACLQALA</sequence>
<evidence type="ECO:0000313" key="2">
    <source>
        <dbReference type="Proteomes" id="UP000049983"/>
    </source>
</evidence>
<dbReference type="InterPro" id="IPR029058">
    <property type="entry name" value="AB_hydrolase_fold"/>
</dbReference>
<name>A0A0M7A0J8_9HYPH</name>
<keyword evidence="2" id="KW-1185">Reference proteome</keyword>
<dbReference type="OrthoDB" id="7820973at2"/>
<gene>
    <name evidence="1" type="ORF">LA5096_02632</name>
</gene>
<keyword evidence="1" id="KW-0378">Hydrolase</keyword>
<protein>
    <submittedName>
        <fullName evidence="1">Alpha/beta hydrolase family protein</fullName>
    </submittedName>
</protein>